<evidence type="ECO:0000256" key="1">
    <source>
        <dbReference type="ARBA" id="ARBA00004418"/>
    </source>
</evidence>
<dbReference type="GO" id="GO:0030288">
    <property type="term" value="C:outer membrane-bounded periplasmic space"/>
    <property type="evidence" value="ECO:0007669"/>
    <property type="project" value="InterPro"/>
</dbReference>
<feature type="domain" description="Pili assembly chaperone C-terminal" evidence="11">
    <location>
        <begin position="180"/>
        <end position="244"/>
    </location>
</feature>
<evidence type="ECO:0000256" key="6">
    <source>
        <dbReference type="ARBA" id="ARBA00023186"/>
    </source>
</evidence>
<feature type="signal peptide" evidence="9">
    <location>
        <begin position="1"/>
        <end position="28"/>
    </location>
</feature>
<dbReference type="FunFam" id="2.60.40.10:FF:000458">
    <property type="entry name" value="Molecular chaperone FimC"/>
    <property type="match status" value="1"/>
</dbReference>
<evidence type="ECO:0000313" key="13">
    <source>
        <dbReference type="Proteomes" id="UP000061512"/>
    </source>
</evidence>
<proteinExistence type="inferred from homology"/>
<dbReference type="InterPro" id="IPR008962">
    <property type="entry name" value="PapD-like_sf"/>
</dbReference>
<keyword evidence="3" id="KW-1029">Fimbrium biogenesis</keyword>
<gene>
    <name evidence="12" type="ORF">WT57_25160</name>
</gene>
<evidence type="ECO:0000259" key="11">
    <source>
        <dbReference type="Pfam" id="PF02753"/>
    </source>
</evidence>
<dbReference type="Pfam" id="PF02753">
    <property type="entry name" value="PapD_C"/>
    <property type="match status" value="1"/>
</dbReference>
<keyword evidence="5" id="KW-0574">Periplasm</keyword>
<evidence type="ECO:0000256" key="9">
    <source>
        <dbReference type="SAM" id="SignalP"/>
    </source>
</evidence>
<keyword evidence="7" id="KW-0393">Immunoglobulin domain</keyword>
<comment type="subcellular location">
    <subcellularLocation>
        <location evidence="1 8">Periplasm</location>
    </subcellularLocation>
</comment>
<dbReference type="InterPro" id="IPR001829">
    <property type="entry name" value="Pili_assmbl_chaperone_bac"/>
</dbReference>
<keyword evidence="4 9" id="KW-0732">Signal</keyword>
<dbReference type="InterPro" id="IPR016147">
    <property type="entry name" value="Pili_assmbl_chaperone_N"/>
</dbReference>
<name>A0A132EWT5_9BURK</name>
<dbReference type="PANTHER" id="PTHR30251">
    <property type="entry name" value="PILUS ASSEMBLY CHAPERONE"/>
    <property type="match status" value="1"/>
</dbReference>
<feature type="domain" description="Pili assembly chaperone N-terminal" evidence="10">
    <location>
        <begin position="29"/>
        <end position="152"/>
    </location>
</feature>
<evidence type="ECO:0000256" key="4">
    <source>
        <dbReference type="ARBA" id="ARBA00022729"/>
    </source>
</evidence>
<evidence type="ECO:0000256" key="7">
    <source>
        <dbReference type="ARBA" id="ARBA00023319"/>
    </source>
</evidence>
<dbReference type="PRINTS" id="PR00969">
    <property type="entry name" value="CHAPERONPILI"/>
</dbReference>
<evidence type="ECO:0000256" key="8">
    <source>
        <dbReference type="RuleBase" id="RU003918"/>
    </source>
</evidence>
<dbReference type="EMBL" id="LPJX01000052">
    <property type="protein sequence ID" value="KWF61743.1"/>
    <property type="molecule type" value="Genomic_DNA"/>
</dbReference>
<dbReference type="Pfam" id="PF00345">
    <property type="entry name" value="PapD_N"/>
    <property type="match status" value="1"/>
</dbReference>
<dbReference type="InterPro" id="IPR013783">
    <property type="entry name" value="Ig-like_fold"/>
</dbReference>
<dbReference type="Gene3D" id="2.60.40.10">
    <property type="entry name" value="Immunoglobulins"/>
    <property type="match status" value="2"/>
</dbReference>
<dbReference type="RefSeq" id="WP_060299639.1">
    <property type="nucleotide sequence ID" value="NZ_LPJX01000052.1"/>
</dbReference>
<evidence type="ECO:0000256" key="3">
    <source>
        <dbReference type="ARBA" id="ARBA00022558"/>
    </source>
</evidence>
<keyword evidence="6 8" id="KW-0143">Chaperone</keyword>
<dbReference type="InterPro" id="IPR016148">
    <property type="entry name" value="Pili_assmbl_chaperone_C"/>
</dbReference>
<dbReference type="SUPFAM" id="SSF49584">
    <property type="entry name" value="Periplasmic chaperone C-domain"/>
    <property type="match status" value="1"/>
</dbReference>
<dbReference type="AlphaFoldDB" id="A0A132EWT5"/>
<evidence type="ECO:0000313" key="12">
    <source>
        <dbReference type="EMBL" id="KWF61743.1"/>
    </source>
</evidence>
<protein>
    <submittedName>
        <fullName evidence="12">Molecular chaperone EcpD</fullName>
    </submittedName>
</protein>
<dbReference type="PANTHER" id="PTHR30251:SF2">
    <property type="entry name" value="FIMBRIAL CHAPERONE YADV-RELATED"/>
    <property type="match status" value="1"/>
</dbReference>
<dbReference type="PROSITE" id="PS00635">
    <property type="entry name" value="PILI_CHAPERONE"/>
    <property type="match status" value="1"/>
</dbReference>
<dbReference type="SUPFAM" id="SSF49354">
    <property type="entry name" value="PapD-like"/>
    <property type="match status" value="1"/>
</dbReference>
<evidence type="ECO:0000256" key="2">
    <source>
        <dbReference type="ARBA" id="ARBA00007399"/>
    </source>
</evidence>
<dbReference type="InterPro" id="IPR050643">
    <property type="entry name" value="Periplasmic_pilus_chap"/>
</dbReference>
<comment type="caution">
    <text evidence="12">The sequence shown here is derived from an EMBL/GenBank/DDBJ whole genome shotgun (WGS) entry which is preliminary data.</text>
</comment>
<dbReference type="InterPro" id="IPR036316">
    <property type="entry name" value="Pili_assmbl_chap_C_dom_sf"/>
</dbReference>
<comment type="similarity">
    <text evidence="2 8">Belongs to the periplasmic pilus chaperone family.</text>
</comment>
<dbReference type="Proteomes" id="UP000061512">
    <property type="component" value="Unassembled WGS sequence"/>
</dbReference>
<evidence type="ECO:0000259" key="10">
    <source>
        <dbReference type="Pfam" id="PF00345"/>
    </source>
</evidence>
<organism evidence="12 13">
    <name type="scientific">Burkholderia pseudomultivorans</name>
    <dbReference type="NCBI Taxonomy" id="1207504"/>
    <lineage>
        <taxon>Bacteria</taxon>
        <taxon>Pseudomonadati</taxon>
        <taxon>Pseudomonadota</taxon>
        <taxon>Betaproteobacteria</taxon>
        <taxon>Burkholderiales</taxon>
        <taxon>Burkholderiaceae</taxon>
        <taxon>Burkholderia</taxon>
        <taxon>Burkholderia cepacia complex</taxon>
    </lineage>
</organism>
<feature type="chain" id="PRO_5007799590" evidence="9">
    <location>
        <begin position="29"/>
        <end position="254"/>
    </location>
</feature>
<evidence type="ECO:0000256" key="5">
    <source>
        <dbReference type="ARBA" id="ARBA00022764"/>
    </source>
</evidence>
<accession>A0A132EWT5</accession>
<dbReference type="GO" id="GO:0071555">
    <property type="term" value="P:cell wall organization"/>
    <property type="evidence" value="ECO:0007669"/>
    <property type="project" value="InterPro"/>
</dbReference>
<dbReference type="InterPro" id="IPR018046">
    <property type="entry name" value="Pili_assmbl_chaperone_CS"/>
</dbReference>
<sequence length="254" mass="27460">MIRHAGKWKAWALAVAATISLAAGNGHASVVIGGTRVVYPERDREVTVRLTNEGEKPALVQAWIDSGNPNALPDDTKAPFILTPPLFRIDPAQGQSLRVLYTQDALPQDKESLFWLNVLEVPPEVDRDEAQPNSLQLAFRTRIKLFFRPAALQDNAAEAPAKVTWKLARLDGGRYGVEAHNPTPYHVTFSRIALKTGDTVRTNSLGGMVDPGATATFGIDGLTALPAGPVEVDYTYLDDYGSAVPGKAVPQPAR</sequence>
<reference evidence="12 13" key="1">
    <citation type="submission" date="2015-11" db="EMBL/GenBank/DDBJ databases">
        <title>Expanding the genomic diversity of Burkholderia species for the development of highly accurate diagnostics.</title>
        <authorList>
            <person name="Sahl J."/>
            <person name="Keim P."/>
            <person name="Wagner D."/>
        </authorList>
    </citation>
    <scope>NUCLEOTIDE SEQUENCE [LARGE SCALE GENOMIC DNA]</scope>
    <source>
        <strain evidence="12 13">MSMB574WGS</strain>
    </source>
</reference>